<reference evidence="1" key="1">
    <citation type="submission" date="2020-02" db="EMBL/GenBank/DDBJ databases">
        <authorList>
            <person name="Meier V. D."/>
        </authorList>
    </citation>
    <scope>NUCLEOTIDE SEQUENCE</scope>
    <source>
        <strain evidence="1">AVDCRST_MAG79</strain>
    </source>
</reference>
<organism evidence="1">
    <name type="scientific">uncultured Thermoleophilia bacterium</name>
    <dbReference type="NCBI Taxonomy" id="1497501"/>
    <lineage>
        <taxon>Bacteria</taxon>
        <taxon>Bacillati</taxon>
        <taxon>Actinomycetota</taxon>
        <taxon>Thermoleophilia</taxon>
        <taxon>environmental samples</taxon>
    </lineage>
</organism>
<dbReference type="EMBL" id="CADCWC010000306">
    <property type="protein sequence ID" value="CAA9543201.1"/>
    <property type="molecule type" value="Genomic_DNA"/>
</dbReference>
<protein>
    <submittedName>
        <fullName evidence="1">Uncharacterized protein</fullName>
    </submittedName>
</protein>
<sequence length="110" mass="11689">MSSKGSPHARFRRALASGDPLLIRTAAAEVGHIDLGDALAVCRALHAADDPAYERAAVRFLARFCLEGGPDRLSDVDAALRALAAGGRGERAADFRRVWRRLGLPVDALG</sequence>
<gene>
    <name evidence="1" type="ORF">AVDCRST_MAG79-2049</name>
</gene>
<accession>A0A6J4UAK9</accession>
<name>A0A6J4UAK9_9ACTN</name>
<dbReference type="AlphaFoldDB" id="A0A6J4UAK9"/>
<proteinExistence type="predicted"/>
<evidence type="ECO:0000313" key="1">
    <source>
        <dbReference type="EMBL" id="CAA9543201.1"/>
    </source>
</evidence>